<dbReference type="EMBL" id="KB305378">
    <property type="protein sequence ID" value="ELU01167.1"/>
    <property type="molecule type" value="Genomic_DNA"/>
</dbReference>
<dbReference type="STRING" id="283909.R7UD25"/>
<dbReference type="PANTHER" id="PTHR43785:SF14">
    <property type="entry name" value="GLUTAMINE SYNTHETASE"/>
    <property type="match status" value="1"/>
</dbReference>
<evidence type="ECO:0000256" key="2">
    <source>
        <dbReference type="PROSITE-ProRule" id="PRU01331"/>
    </source>
</evidence>
<dbReference type="EnsemblMetazoa" id="CapteT219713">
    <property type="protein sequence ID" value="CapteP219713"/>
    <property type="gene ID" value="CapteG219713"/>
</dbReference>
<dbReference type="AlphaFoldDB" id="R7UD25"/>
<accession>R7UD25</accession>
<dbReference type="InterPro" id="IPR014746">
    <property type="entry name" value="Gln_synth/guanido_kin_cat_dom"/>
</dbReference>
<proteinExistence type="inferred from homology"/>
<name>R7UD25_CAPTE</name>
<dbReference type="InterPro" id="IPR008146">
    <property type="entry name" value="Gln_synth_cat_dom"/>
</dbReference>
<dbReference type="Gene3D" id="3.30.590.10">
    <property type="entry name" value="Glutamine synthetase/guanido kinase, catalytic domain"/>
    <property type="match status" value="1"/>
</dbReference>
<evidence type="ECO:0000313" key="7">
    <source>
        <dbReference type="Proteomes" id="UP000014760"/>
    </source>
</evidence>
<keyword evidence="7" id="KW-1185">Reference proteome</keyword>
<evidence type="ECO:0000259" key="4">
    <source>
        <dbReference type="PROSITE" id="PS51987"/>
    </source>
</evidence>
<dbReference type="EMBL" id="AMQN01001782">
    <property type="status" value="NOT_ANNOTATED_CDS"/>
    <property type="molecule type" value="Genomic_DNA"/>
</dbReference>
<gene>
    <name evidence="5" type="ORF">CAPTEDRAFT_219713</name>
</gene>
<reference evidence="7" key="1">
    <citation type="submission" date="2012-12" db="EMBL/GenBank/DDBJ databases">
        <authorList>
            <person name="Hellsten U."/>
            <person name="Grimwood J."/>
            <person name="Chapman J.A."/>
            <person name="Shapiro H."/>
            <person name="Aerts A."/>
            <person name="Otillar R.P."/>
            <person name="Terry A.Y."/>
            <person name="Boore J.L."/>
            <person name="Simakov O."/>
            <person name="Marletaz F."/>
            <person name="Cho S.-J."/>
            <person name="Edsinger-Gonzales E."/>
            <person name="Havlak P."/>
            <person name="Kuo D.-H."/>
            <person name="Larsson T."/>
            <person name="Lv J."/>
            <person name="Arendt D."/>
            <person name="Savage R."/>
            <person name="Osoegawa K."/>
            <person name="de Jong P."/>
            <person name="Lindberg D.R."/>
            <person name="Seaver E.C."/>
            <person name="Weisblat D.A."/>
            <person name="Putnam N.H."/>
            <person name="Grigoriev I.V."/>
            <person name="Rokhsar D.S."/>
        </authorList>
    </citation>
    <scope>NUCLEOTIDE SEQUENCE</scope>
    <source>
        <strain evidence="7">I ESC-2004</strain>
    </source>
</reference>
<organism evidence="5">
    <name type="scientific">Capitella teleta</name>
    <name type="common">Polychaete worm</name>
    <dbReference type="NCBI Taxonomy" id="283909"/>
    <lineage>
        <taxon>Eukaryota</taxon>
        <taxon>Metazoa</taxon>
        <taxon>Spiralia</taxon>
        <taxon>Lophotrochozoa</taxon>
        <taxon>Annelida</taxon>
        <taxon>Polychaeta</taxon>
        <taxon>Sedentaria</taxon>
        <taxon>Scolecida</taxon>
        <taxon>Capitellidae</taxon>
        <taxon>Capitella</taxon>
    </lineage>
</organism>
<feature type="domain" description="GS catalytic" evidence="4">
    <location>
        <begin position="10"/>
        <end position="357"/>
    </location>
</feature>
<evidence type="ECO:0000256" key="3">
    <source>
        <dbReference type="RuleBase" id="RU000384"/>
    </source>
</evidence>
<dbReference type="GO" id="GO:0004356">
    <property type="term" value="F:glutamine synthetase activity"/>
    <property type="evidence" value="ECO:0007669"/>
    <property type="project" value="InterPro"/>
</dbReference>
<reference evidence="6" key="3">
    <citation type="submission" date="2015-06" db="UniProtKB">
        <authorList>
            <consortium name="EnsemblMetazoa"/>
        </authorList>
    </citation>
    <scope>IDENTIFICATION</scope>
</reference>
<evidence type="ECO:0000313" key="6">
    <source>
        <dbReference type="EnsemblMetazoa" id="CapteP219713"/>
    </source>
</evidence>
<reference evidence="5 7" key="2">
    <citation type="journal article" date="2013" name="Nature">
        <title>Insights into bilaterian evolution from three spiralian genomes.</title>
        <authorList>
            <person name="Simakov O."/>
            <person name="Marletaz F."/>
            <person name="Cho S.J."/>
            <person name="Edsinger-Gonzales E."/>
            <person name="Havlak P."/>
            <person name="Hellsten U."/>
            <person name="Kuo D.H."/>
            <person name="Larsson T."/>
            <person name="Lv J."/>
            <person name="Arendt D."/>
            <person name="Savage R."/>
            <person name="Osoegawa K."/>
            <person name="de Jong P."/>
            <person name="Grimwood J."/>
            <person name="Chapman J.A."/>
            <person name="Shapiro H."/>
            <person name="Aerts A."/>
            <person name="Otillar R.P."/>
            <person name="Terry A.Y."/>
            <person name="Boore J.L."/>
            <person name="Grigoriev I.V."/>
            <person name="Lindberg D.R."/>
            <person name="Seaver E.C."/>
            <person name="Weisblat D.A."/>
            <person name="Putnam N.H."/>
            <person name="Rokhsar D.S."/>
        </authorList>
    </citation>
    <scope>NUCLEOTIDE SEQUENCE</scope>
    <source>
        <strain evidence="5 7">I ESC-2004</strain>
    </source>
</reference>
<dbReference type="Pfam" id="PF00120">
    <property type="entry name" value="Gln-synt_C"/>
    <property type="match status" value="1"/>
</dbReference>
<keyword evidence="1" id="KW-0436">Ligase</keyword>
<dbReference type="PROSITE" id="PS51987">
    <property type="entry name" value="GS_CATALYTIC"/>
    <property type="match status" value="1"/>
</dbReference>
<dbReference type="Proteomes" id="UP000014760">
    <property type="component" value="Unassembled WGS sequence"/>
</dbReference>
<sequence>MNGKPFVQCPRRSLKKLRRIAQEKGFVMKSGIEPEFTIMSRDGSSLGDDLDEQQPMSLQCPLATMRMSPILMKIYEVMEKLGWGPYEVDHEASCCQYEINFDYAECLQTADRHAFMKFMIKEIAEKEGYRATFMPIPNRKFLCANGLHVNVSLWKNDMNMFIGEDKDLGISSLAKHFIGGLLKHAQSSCALLCPTVNSYKRLSAGSWCPNSVTWGGNNRTVMIRVPASNRVEHRLADGSANPYLIQAVILAAGLNGIDSAIGEYREFEISIFRITGYRISEPDPPPKLDIQVCDSKEKFPVTPKTLKEAVDALKKDEELVCSLGSEIVEGFCYLKLNEWEKYMWDISDWERSFYLDC</sequence>
<dbReference type="PANTHER" id="PTHR43785">
    <property type="entry name" value="GAMMA-GLUTAMYLPUTRESCINE SYNTHETASE"/>
    <property type="match status" value="1"/>
</dbReference>
<dbReference type="OrthoDB" id="77835at2759"/>
<dbReference type="HOGENOM" id="CLU_017290_1_1_1"/>
<dbReference type="SMART" id="SM01230">
    <property type="entry name" value="Gln-synt_C"/>
    <property type="match status" value="1"/>
</dbReference>
<protein>
    <recommendedName>
        <fullName evidence="4">GS catalytic domain-containing protein</fullName>
    </recommendedName>
</protein>
<dbReference type="OMA" id="GNGCHHN"/>
<evidence type="ECO:0000256" key="1">
    <source>
        <dbReference type="ARBA" id="ARBA00022598"/>
    </source>
</evidence>
<comment type="similarity">
    <text evidence="2 3">Belongs to the glutamine synthetase family.</text>
</comment>
<dbReference type="SUPFAM" id="SSF55931">
    <property type="entry name" value="Glutamine synthetase/guanido kinase"/>
    <property type="match status" value="1"/>
</dbReference>
<evidence type="ECO:0000313" key="5">
    <source>
        <dbReference type="EMBL" id="ELU01167.1"/>
    </source>
</evidence>